<proteinExistence type="inferred from homology"/>
<dbReference type="EMBL" id="BOOC01000011">
    <property type="protein sequence ID" value="GIH39831.1"/>
    <property type="molecule type" value="Genomic_DNA"/>
</dbReference>
<protein>
    <submittedName>
        <fullName evidence="4">Short chain dehydrogenase</fullName>
    </submittedName>
</protein>
<dbReference type="PRINTS" id="PR00080">
    <property type="entry name" value="SDRFAMILY"/>
</dbReference>
<gene>
    <name evidence="4" type="ORF">Mco01_28310</name>
</gene>
<dbReference type="NCBIfam" id="NF005893">
    <property type="entry name" value="PRK07856.1"/>
    <property type="match status" value="1"/>
</dbReference>
<keyword evidence="2" id="KW-0560">Oxidoreductase</keyword>
<dbReference type="CDD" id="cd05233">
    <property type="entry name" value="SDR_c"/>
    <property type="match status" value="1"/>
</dbReference>
<evidence type="ECO:0000256" key="1">
    <source>
        <dbReference type="ARBA" id="ARBA00006484"/>
    </source>
</evidence>
<dbReference type="PROSITE" id="PS00061">
    <property type="entry name" value="ADH_SHORT"/>
    <property type="match status" value="1"/>
</dbReference>
<accession>A0ABQ4FYH2</accession>
<evidence type="ECO:0000256" key="2">
    <source>
        <dbReference type="ARBA" id="ARBA00023002"/>
    </source>
</evidence>
<comment type="caution">
    <text evidence="4">The sequence shown here is derived from an EMBL/GenBank/DDBJ whole genome shotgun (WGS) entry which is preliminary data.</text>
</comment>
<organism evidence="4 5">
    <name type="scientific">Microbispora corallina</name>
    <dbReference type="NCBI Taxonomy" id="83302"/>
    <lineage>
        <taxon>Bacteria</taxon>
        <taxon>Bacillati</taxon>
        <taxon>Actinomycetota</taxon>
        <taxon>Actinomycetes</taxon>
        <taxon>Streptosporangiales</taxon>
        <taxon>Streptosporangiaceae</taxon>
        <taxon>Microbispora</taxon>
    </lineage>
</organism>
<dbReference type="SUPFAM" id="SSF51735">
    <property type="entry name" value="NAD(P)-binding Rossmann-fold domains"/>
    <property type="match status" value="1"/>
</dbReference>
<evidence type="ECO:0000313" key="4">
    <source>
        <dbReference type="EMBL" id="GIH39831.1"/>
    </source>
</evidence>
<dbReference type="InterPro" id="IPR036291">
    <property type="entry name" value="NAD(P)-bd_dom_sf"/>
</dbReference>
<sequence>MVPPYGGRAPGRVPVIGTARPVPGRRPLPSLGPAVGGSGMGIDLTGRAALVTGGTRGIGFAIAERLLAAGAEVVVGGRTEPAALPSAGGRTAGFAAADIRDAAAAAGLVEAAAARLGRLDVLVNNAGGSPSADAAAVSPRFVERIVALNLLAPFYVAQPANRIMQAQEGGGSIVNIGSVAAHDPQPGVAAYSAAKAGLLALTRALALEWAPRVRVNHITTGLVLTEAAAGVYGEDGGAAVAGVVPLGRLAAPGDVADACLFLASDLASYVTGADLAVHGGGEVPARYLVTRPPG</sequence>
<dbReference type="Gene3D" id="3.40.50.720">
    <property type="entry name" value="NAD(P)-binding Rossmann-like Domain"/>
    <property type="match status" value="1"/>
</dbReference>
<dbReference type="Pfam" id="PF13561">
    <property type="entry name" value="adh_short_C2"/>
    <property type="match status" value="1"/>
</dbReference>
<evidence type="ECO:0000256" key="3">
    <source>
        <dbReference type="SAM" id="MobiDB-lite"/>
    </source>
</evidence>
<dbReference type="PRINTS" id="PR00081">
    <property type="entry name" value="GDHRDH"/>
</dbReference>
<dbReference type="InterPro" id="IPR020904">
    <property type="entry name" value="Sc_DH/Rdtase_CS"/>
</dbReference>
<evidence type="ECO:0000313" key="5">
    <source>
        <dbReference type="Proteomes" id="UP000603904"/>
    </source>
</evidence>
<dbReference type="Proteomes" id="UP000603904">
    <property type="component" value="Unassembled WGS sequence"/>
</dbReference>
<keyword evidence="5" id="KW-1185">Reference proteome</keyword>
<dbReference type="PANTHER" id="PTHR43639">
    <property type="entry name" value="OXIDOREDUCTASE, SHORT-CHAIN DEHYDROGENASE/REDUCTASE FAMILY (AFU_ORTHOLOGUE AFUA_5G02870)"/>
    <property type="match status" value="1"/>
</dbReference>
<dbReference type="PANTHER" id="PTHR43639:SF1">
    <property type="entry name" value="SHORT-CHAIN DEHYDROGENASE_REDUCTASE FAMILY PROTEIN"/>
    <property type="match status" value="1"/>
</dbReference>
<reference evidence="4 5" key="1">
    <citation type="submission" date="2021-01" db="EMBL/GenBank/DDBJ databases">
        <title>Whole genome shotgun sequence of Microbispora corallina NBRC 16416.</title>
        <authorList>
            <person name="Komaki H."/>
            <person name="Tamura T."/>
        </authorList>
    </citation>
    <scope>NUCLEOTIDE SEQUENCE [LARGE SCALE GENOMIC DNA]</scope>
    <source>
        <strain evidence="4 5">NBRC 16416</strain>
    </source>
</reference>
<feature type="region of interest" description="Disordered" evidence="3">
    <location>
        <begin position="1"/>
        <end position="34"/>
    </location>
</feature>
<name>A0ABQ4FYH2_9ACTN</name>
<dbReference type="InterPro" id="IPR002347">
    <property type="entry name" value="SDR_fam"/>
</dbReference>
<comment type="similarity">
    <text evidence="1">Belongs to the short-chain dehydrogenases/reductases (SDR) family.</text>
</comment>